<evidence type="ECO:0000313" key="5">
    <source>
        <dbReference type="Proteomes" id="UP001143330"/>
    </source>
</evidence>
<proteinExistence type="predicted"/>
<dbReference type="InterPro" id="IPR050832">
    <property type="entry name" value="Bact_Acetyltransf"/>
</dbReference>
<sequence>MLVRPATPADDTAIIGLLRQIAAEAGEPDYGPTCSDERLLQVIDQCRTLVMEREGAVIGMCAVRLLDFSGRPDVPGSRAAFLMAFGVNASHRRRGYGAALFAAMRAGLEEEGVEALSLNVSAANMAARHFYRRMGLAVRSVHMATSLAAPR</sequence>
<dbReference type="Gene3D" id="3.40.630.30">
    <property type="match status" value="1"/>
</dbReference>
<feature type="domain" description="N-acetyltransferase" evidence="3">
    <location>
        <begin position="1"/>
        <end position="151"/>
    </location>
</feature>
<dbReference type="CDD" id="cd04301">
    <property type="entry name" value="NAT_SF"/>
    <property type="match status" value="1"/>
</dbReference>
<evidence type="ECO:0000259" key="3">
    <source>
        <dbReference type="PROSITE" id="PS51186"/>
    </source>
</evidence>
<dbReference type="EMBL" id="BSFM01000006">
    <property type="protein sequence ID" value="GLK83312.1"/>
    <property type="molecule type" value="Genomic_DNA"/>
</dbReference>
<evidence type="ECO:0000313" key="4">
    <source>
        <dbReference type="EMBL" id="GLK83312.1"/>
    </source>
</evidence>
<dbReference type="SUPFAM" id="SSF55729">
    <property type="entry name" value="Acyl-CoA N-acyltransferases (Nat)"/>
    <property type="match status" value="1"/>
</dbReference>
<evidence type="ECO:0000256" key="2">
    <source>
        <dbReference type="ARBA" id="ARBA00023315"/>
    </source>
</evidence>
<accession>A0A9W6JUA2</accession>
<keyword evidence="2" id="KW-0012">Acyltransferase</keyword>
<reference evidence="4" key="2">
    <citation type="submission" date="2023-01" db="EMBL/GenBank/DDBJ databases">
        <authorList>
            <person name="Sun Q."/>
            <person name="Evtushenko L."/>
        </authorList>
    </citation>
    <scope>NUCLEOTIDE SEQUENCE</scope>
    <source>
        <strain evidence="4">VKM B-2789</strain>
    </source>
</reference>
<keyword evidence="1" id="KW-0808">Transferase</keyword>
<comment type="caution">
    <text evidence="4">The sequence shown here is derived from an EMBL/GenBank/DDBJ whole genome shotgun (WGS) entry which is preliminary data.</text>
</comment>
<reference evidence="4" key="1">
    <citation type="journal article" date="2014" name="Int. J. Syst. Evol. Microbiol.">
        <title>Complete genome sequence of Corynebacterium casei LMG S-19264T (=DSM 44701T), isolated from a smear-ripened cheese.</title>
        <authorList>
            <consortium name="US DOE Joint Genome Institute (JGI-PGF)"/>
            <person name="Walter F."/>
            <person name="Albersmeier A."/>
            <person name="Kalinowski J."/>
            <person name="Ruckert C."/>
        </authorList>
    </citation>
    <scope>NUCLEOTIDE SEQUENCE</scope>
    <source>
        <strain evidence="4">VKM B-2789</strain>
    </source>
</reference>
<protein>
    <recommendedName>
        <fullName evidence="3">N-acetyltransferase domain-containing protein</fullName>
    </recommendedName>
</protein>
<keyword evidence="5" id="KW-1185">Reference proteome</keyword>
<dbReference type="PROSITE" id="PS51186">
    <property type="entry name" value="GNAT"/>
    <property type="match status" value="1"/>
</dbReference>
<name>A0A9W6JUA2_9HYPH</name>
<gene>
    <name evidence="4" type="ORF">GCM10017653_13810</name>
</gene>
<organism evidence="4 5">
    <name type="scientific">Ancylobacter defluvii</name>
    <dbReference type="NCBI Taxonomy" id="1282440"/>
    <lineage>
        <taxon>Bacteria</taxon>
        <taxon>Pseudomonadati</taxon>
        <taxon>Pseudomonadota</taxon>
        <taxon>Alphaproteobacteria</taxon>
        <taxon>Hyphomicrobiales</taxon>
        <taxon>Xanthobacteraceae</taxon>
        <taxon>Ancylobacter</taxon>
    </lineage>
</organism>
<dbReference type="GO" id="GO:0016747">
    <property type="term" value="F:acyltransferase activity, transferring groups other than amino-acyl groups"/>
    <property type="evidence" value="ECO:0007669"/>
    <property type="project" value="InterPro"/>
</dbReference>
<dbReference type="InterPro" id="IPR016181">
    <property type="entry name" value="Acyl_CoA_acyltransferase"/>
</dbReference>
<dbReference type="RefSeq" id="WP_213366824.1">
    <property type="nucleotide sequence ID" value="NZ_BSFM01000006.1"/>
</dbReference>
<dbReference type="InterPro" id="IPR000182">
    <property type="entry name" value="GNAT_dom"/>
</dbReference>
<dbReference type="Pfam" id="PF00583">
    <property type="entry name" value="Acetyltransf_1"/>
    <property type="match status" value="1"/>
</dbReference>
<dbReference type="AlphaFoldDB" id="A0A9W6JUA2"/>
<evidence type="ECO:0000256" key="1">
    <source>
        <dbReference type="ARBA" id="ARBA00022679"/>
    </source>
</evidence>
<dbReference type="Proteomes" id="UP001143330">
    <property type="component" value="Unassembled WGS sequence"/>
</dbReference>
<dbReference type="PANTHER" id="PTHR43877">
    <property type="entry name" value="AMINOALKYLPHOSPHONATE N-ACETYLTRANSFERASE-RELATED-RELATED"/>
    <property type="match status" value="1"/>
</dbReference>